<dbReference type="PRINTS" id="PR00455">
    <property type="entry name" value="HTHTETR"/>
</dbReference>
<dbReference type="OrthoDB" id="7056813at2"/>
<dbReference type="InterPro" id="IPR025996">
    <property type="entry name" value="MT1864/Rv1816-like_C"/>
</dbReference>
<evidence type="ECO:0000313" key="7">
    <source>
        <dbReference type="Proteomes" id="UP000268016"/>
    </source>
</evidence>
<evidence type="ECO:0000256" key="4">
    <source>
        <dbReference type="PROSITE-ProRule" id="PRU00335"/>
    </source>
</evidence>
<dbReference type="InterPro" id="IPR009057">
    <property type="entry name" value="Homeodomain-like_sf"/>
</dbReference>
<reference evidence="6 7" key="1">
    <citation type="submission" date="2018-10" db="EMBL/GenBank/DDBJ databases">
        <title>Histidinibacterium lentulum gen. nov., sp. nov., a marine bacterium from the culture broth of Picochlorum sp. 122.</title>
        <authorList>
            <person name="Wang G."/>
        </authorList>
    </citation>
    <scope>NUCLEOTIDE SEQUENCE [LARGE SCALE GENOMIC DNA]</scope>
    <source>
        <strain evidence="6 7">B17</strain>
    </source>
</reference>
<feature type="DNA-binding region" description="H-T-H motif" evidence="4">
    <location>
        <begin position="32"/>
        <end position="51"/>
    </location>
</feature>
<dbReference type="GO" id="GO:0000976">
    <property type="term" value="F:transcription cis-regulatory region binding"/>
    <property type="evidence" value="ECO:0007669"/>
    <property type="project" value="TreeGrafter"/>
</dbReference>
<dbReference type="RefSeq" id="WP_123640423.1">
    <property type="nucleotide sequence ID" value="NZ_ML119081.1"/>
</dbReference>
<comment type="caution">
    <text evidence="6">The sequence shown here is derived from an EMBL/GenBank/DDBJ whole genome shotgun (WGS) entry which is preliminary data.</text>
</comment>
<dbReference type="SUPFAM" id="SSF48498">
    <property type="entry name" value="Tetracyclin repressor-like, C-terminal domain"/>
    <property type="match status" value="1"/>
</dbReference>
<dbReference type="PROSITE" id="PS50977">
    <property type="entry name" value="HTH_TETR_2"/>
    <property type="match status" value="1"/>
</dbReference>
<dbReference type="Pfam" id="PF13305">
    <property type="entry name" value="TetR_C_33"/>
    <property type="match status" value="1"/>
</dbReference>
<dbReference type="Gene3D" id="1.10.357.10">
    <property type="entry name" value="Tetracycline Repressor, domain 2"/>
    <property type="match status" value="1"/>
</dbReference>
<proteinExistence type="predicted"/>
<accession>A0A3N2R9L9</accession>
<evidence type="ECO:0000256" key="2">
    <source>
        <dbReference type="ARBA" id="ARBA00023125"/>
    </source>
</evidence>
<dbReference type="EMBL" id="RDRB01000001">
    <property type="protein sequence ID" value="ROU04026.1"/>
    <property type="molecule type" value="Genomic_DNA"/>
</dbReference>
<dbReference type="Proteomes" id="UP000268016">
    <property type="component" value="Unassembled WGS sequence"/>
</dbReference>
<evidence type="ECO:0000313" key="6">
    <source>
        <dbReference type="EMBL" id="ROU04026.1"/>
    </source>
</evidence>
<keyword evidence="2 4" id="KW-0238">DNA-binding</keyword>
<dbReference type="GO" id="GO:0003700">
    <property type="term" value="F:DNA-binding transcription factor activity"/>
    <property type="evidence" value="ECO:0007669"/>
    <property type="project" value="TreeGrafter"/>
</dbReference>
<dbReference type="PANTHER" id="PTHR30055:SF220">
    <property type="entry name" value="TETR-FAMILY REGULATORY PROTEIN"/>
    <property type="match status" value="1"/>
</dbReference>
<dbReference type="PANTHER" id="PTHR30055">
    <property type="entry name" value="HTH-TYPE TRANSCRIPTIONAL REGULATOR RUTR"/>
    <property type="match status" value="1"/>
</dbReference>
<dbReference type="Pfam" id="PF00440">
    <property type="entry name" value="TetR_N"/>
    <property type="match status" value="1"/>
</dbReference>
<evidence type="ECO:0000256" key="3">
    <source>
        <dbReference type="ARBA" id="ARBA00023163"/>
    </source>
</evidence>
<organism evidence="6 7">
    <name type="scientific">Histidinibacterium lentulum</name>
    <dbReference type="NCBI Taxonomy" id="2480588"/>
    <lineage>
        <taxon>Bacteria</taxon>
        <taxon>Pseudomonadati</taxon>
        <taxon>Pseudomonadota</taxon>
        <taxon>Alphaproteobacteria</taxon>
        <taxon>Rhodobacterales</taxon>
        <taxon>Paracoccaceae</taxon>
        <taxon>Histidinibacterium</taxon>
    </lineage>
</organism>
<keyword evidence="7" id="KW-1185">Reference proteome</keyword>
<dbReference type="SUPFAM" id="SSF46689">
    <property type="entry name" value="Homeodomain-like"/>
    <property type="match status" value="1"/>
</dbReference>
<dbReference type="InterPro" id="IPR036271">
    <property type="entry name" value="Tet_transcr_reg_TetR-rel_C_sf"/>
</dbReference>
<dbReference type="InterPro" id="IPR050109">
    <property type="entry name" value="HTH-type_TetR-like_transc_reg"/>
</dbReference>
<dbReference type="InterPro" id="IPR001647">
    <property type="entry name" value="HTH_TetR"/>
</dbReference>
<evidence type="ECO:0000259" key="5">
    <source>
        <dbReference type="PROSITE" id="PS50977"/>
    </source>
</evidence>
<name>A0A3N2R9L9_9RHOB</name>
<evidence type="ECO:0000256" key="1">
    <source>
        <dbReference type="ARBA" id="ARBA00023015"/>
    </source>
</evidence>
<gene>
    <name evidence="6" type="ORF">EAT49_01080</name>
</gene>
<keyword evidence="1" id="KW-0805">Transcription regulation</keyword>
<dbReference type="AlphaFoldDB" id="A0A3N2R9L9"/>
<sequence>MPKRGYHHGNLRQALVEASLELIEEKGPTGFTLSEAAKRAGVTPAAVYRHFEGREDLIAEAAKQGYAIFGDLMDHAYAGGQPSALAAFEATGRAYLAFARRFPGHYVAMFESGISIQRTPELHAAATRAMAVLEKAATDLASHIPPEKRPPPQMFSAHIWAMSHGVVELFARGSPGTRSPFPPEDLLETGIGVYLRGLGLLPPDADAPLMRAAADDD</sequence>
<feature type="domain" description="HTH tetR-type" evidence="5">
    <location>
        <begin position="9"/>
        <end position="69"/>
    </location>
</feature>
<keyword evidence="3" id="KW-0804">Transcription</keyword>
<protein>
    <submittedName>
        <fullName evidence="6">TetR/AcrR family transcriptional regulator</fullName>
    </submittedName>
</protein>